<dbReference type="Proteomes" id="UP000541033">
    <property type="component" value="Unassembled WGS sequence"/>
</dbReference>
<dbReference type="AlphaFoldDB" id="A0A7X5R1J8"/>
<proteinExistence type="predicted"/>
<comment type="caution">
    <text evidence="2">The sequence shown here is derived from an EMBL/GenBank/DDBJ whole genome shotgun (WGS) entry which is preliminary data.</text>
</comment>
<evidence type="ECO:0000313" key="3">
    <source>
        <dbReference type="Proteomes" id="UP000541033"/>
    </source>
</evidence>
<feature type="region of interest" description="Disordered" evidence="1">
    <location>
        <begin position="1"/>
        <end position="23"/>
    </location>
</feature>
<evidence type="ECO:0000313" key="2">
    <source>
        <dbReference type="EMBL" id="NIH53747.1"/>
    </source>
</evidence>
<accession>A0A7X5R1J8</accession>
<dbReference type="RefSeq" id="WP_167149611.1">
    <property type="nucleotide sequence ID" value="NZ_JAAMOX010000001.1"/>
</dbReference>
<reference evidence="2 3" key="1">
    <citation type="submission" date="2020-02" db="EMBL/GenBank/DDBJ databases">
        <title>Sequencing the genomes of 1000 actinobacteria strains.</title>
        <authorList>
            <person name="Klenk H.-P."/>
        </authorList>
    </citation>
    <scope>NUCLEOTIDE SEQUENCE [LARGE SCALE GENOMIC DNA]</scope>
    <source>
        <strain evidence="2 3">DSM 27960</strain>
    </source>
</reference>
<protein>
    <submittedName>
        <fullName evidence="2">Uncharacterized protein</fullName>
    </submittedName>
</protein>
<keyword evidence="3" id="KW-1185">Reference proteome</keyword>
<evidence type="ECO:0000256" key="1">
    <source>
        <dbReference type="SAM" id="MobiDB-lite"/>
    </source>
</evidence>
<dbReference type="EMBL" id="JAAMOX010000001">
    <property type="protein sequence ID" value="NIH53747.1"/>
    <property type="molecule type" value="Genomic_DNA"/>
</dbReference>
<organism evidence="2 3">
    <name type="scientific">Lysinibacter cavernae</name>
    <dbReference type="NCBI Taxonomy" id="1640652"/>
    <lineage>
        <taxon>Bacteria</taxon>
        <taxon>Bacillati</taxon>
        <taxon>Actinomycetota</taxon>
        <taxon>Actinomycetes</taxon>
        <taxon>Micrococcales</taxon>
        <taxon>Microbacteriaceae</taxon>
        <taxon>Lysinibacter</taxon>
    </lineage>
</organism>
<name>A0A7X5R1J8_9MICO</name>
<sequence>MENAIREQARQVRDAQRSTGTERNLVTQELSETSQRLVETVIRLEQSIAVTDGIQQELLARSLRKYDFPNISLTVPPSQWVSASQTVSVPALDKRRPCQIMILGVPEAVGDSVGALSAFATLKIADRVVVRQGVQFSPASTPANWVGTMFSGIGSATLNASPTVATLTIEAYNFVGNPHSMTMSGISISILPS</sequence>
<feature type="compositionally biased region" description="Basic and acidic residues" evidence="1">
    <location>
        <begin position="1"/>
        <end position="16"/>
    </location>
</feature>
<gene>
    <name evidence="2" type="ORF">FHX76_001615</name>
</gene>